<dbReference type="OrthoDB" id="426133at2759"/>
<dbReference type="InterPro" id="IPR036514">
    <property type="entry name" value="SGNH_hydro_sf"/>
</dbReference>
<organism evidence="1 2">
    <name type="scientific">Dentipellis fragilis</name>
    <dbReference type="NCBI Taxonomy" id="205917"/>
    <lineage>
        <taxon>Eukaryota</taxon>
        <taxon>Fungi</taxon>
        <taxon>Dikarya</taxon>
        <taxon>Basidiomycota</taxon>
        <taxon>Agaricomycotina</taxon>
        <taxon>Agaricomycetes</taxon>
        <taxon>Russulales</taxon>
        <taxon>Hericiaceae</taxon>
        <taxon>Dentipellis</taxon>
    </lineage>
</organism>
<evidence type="ECO:0008006" key="3">
    <source>
        <dbReference type="Google" id="ProtNLM"/>
    </source>
</evidence>
<proteinExistence type="predicted"/>
<dbReference type="EMBL" id="SEOQ01002009">
    <property type="protein sequence ID" value="TFY50106.1"/>
    <property type="molecule type" value="Genomic_DNA"/>
</dbReference>
<comment type="caution">
    <text evidence="1">The sequence shown here is derived from an EMBL/GenBank/DDBJ whole genome shotgun (WGS) entry which is preliminary data.</text>
</comment>
<reference evidence="1 2" key="1">
    <citation type="submission" date="2019-02" db="EMBL/GenBank/DDBJ databases">
        <title>Genome sequencing of the rare red list fungi Dentipellis fragilis.</title>
        <authorList>
            <person name="Buettner E."/>
            <person name="Kellner H."/>
        </authorList>
    </citation>
    <scope>NUCLEOTIDE SEQUENCE [LARGE SCALE GENOMIC DNA]</scope>
    <source>
        <strain evidence="1 2">DSM 105465</strain>
    </source>
</reference>
<dbReference type="Gene3D" id="3.40.50.1110">
    <property type="entry name" value="SGNH hydrolase"/>
    <property type="match status" value="2"/>
</dbReference>
<keyword evidence="2" id="KW-1185">Reference proteome</keyword>
<dbReference type="AlphaFoldDB" id="A0A4Y9XJF1"/>
<accession>A0A4Y9XJF1</accession>
<evidence type="ECO:0000313" key="2">
    <source>
        <dbReference type="Proteomes" id="UP000298327"/>
    </source>
</evidence>
<gene>
    <name evidence="1" type="ORF">EVG20_g11715</name>
</gene>
<dbReference type="Proteomes" id="UP000298327">
    <property type="component" value="Unassembled WGS sequence"/>
</dbReference>
<protein>
    <recommendedName>
        <fullName evidence="3">SGNH hydrolase-type esterase domain-containing protein</fullName>
    </recommendedName>
</protein>
<dbReference type="SUPFAM" id="SSF52266">
    <property type="entry name" value="SGNH hydrolase"/>
    <property type="match status" value="1"/>
</dbReference>
<name>A0A4Y9XJF1_9AGAM</name>
<evidence type="ECO:0000313" key="1">
    <source>
        <dbReference type="EMBL" id="TFY50106.1"/>
    </source>
</evidence>
<sequence length="153" mass="17156">MAQPGIALADIKANENVHGMTFQFWKTEDGGYVYTTDHNYTTPYNFARDRPAATHVVIHIGANDPGNRDTATTFTPWGWPQPNGTVEYYLQGCYEDVVNTHHALGDHNIFLVNTTGWVTYADIFPDNSHPTVTGHQKIAGLFEHRLVTVCLQH</sequence>